<dbReference type="SMART" id="SM00448">
    <property type="entry name" value="REC"/>
    <property type="match status" value="1"/>
</dbReference>
<dbReference type="AlphaFoldDB" id="A0A1X7AJD9"/>
<dbReference type="PROSITE" id="PS50930">
    <property type="entry name" value="HTH_LYTTR"/>
    <property type="match status" value="1"/>
</dbReference>
<dbReference type="RefSeq" id="WP_087109381.1">
    <property type="nucleotide sequence ID" value="NZ_CBCSCN010000002.1"/>
</dbReference>
<keyword evidence="6" id="KW-1185">Reference proteome</keyword>
<dbReference type="InterPro" id="IPR046947">
    <property type="entry name" value="LytR-like"/>
</dbReference>
<feature type="modified residue" description="4-aspartylphosphate" evidence="2">
    <location>
        <position position="54"/>
    </location>
</feature>
<dbReference type="PROSITE" id="PS50110">
    <property type="entry name" value="RESPONSE_REGULATORY"/>
    <property type="match status" value="1"/>
</dbReference>
<name>A0A1X7AJD9_9GAMM</name>
<evidence type="ECO:0000259" key="3">
    <source>
        <dbReference type="PROSITE" id="PS50110"/>
    </source>
</evidence>
<dbReference type="InterPro" id="IPR001789">
    <property type="entry name" value="Sig_transdc_resp-reg_receiver"/>
</dbReference>
<keyword evidence="1" id="KW-0902">Two-component regulatory system</keyword>
<dbReference type="Gene3D" id="3.40.50.2300">
    <property type="match status" value="1"/>
</dbReference>
<dbReference type="PANTHER" id="PTHR37299">
    <property type="entry name" value="TRANSCRIPTIONAL REGULATOR-RELATED"/>
    <property type="match status" value="1"/>
</dbReference>
<reference evidence="5 6" key="1">
    <citation type="submission" date="2017-03" db="EMBL/GenBank/DDBJ databases">
        <authorList>
            <person name="Afonso C.L."/>
            <person name="Miller P.J."/>
            <person name="Scott M.A."/>
            <person name="Spackman E."/>
            <person name="Goraichik I."/>
            <person name="Dimitrov K.M."/>
            <person name="Suarez D.L."/>
            <person name="Swayne D.E."/>
        </authorList>
    </citation>
    <scope>NUCLEOTIDE SEQUENCE [LARGE SCALE GENOMIC DNA]</scope>
    <source>
        <strain evidence="5">SB41UT1</strain>
    </source>
</reference>
<dbReference type="InterPro" id="IPR007492">
    <property type="entry name" value="LytTR_DNA-bd_dom"/>
</dbReference>
<evidence type="ECO:0000256" key="2">
    <source>
        <dbReference type="PROSITE-ProRule" id="PRU00169"/>
    </source>
</evidence>
<feature type="domain" description="HTH LytTR-type" evidence="4">
    <location>
        <begin position="140"/>
        <end position="244"/>
    </location>
</feature>
<dbReference type="GO" id="GO:0000156">
    <property type="term" value="F:phosphorelay response regulator activity"/>
    <property type="evidence" value="ECO:0007669"/>
    <property type="project" value="InterPro"/>
</dbReference>
<dbReference type="EMBL" id="FWPT01000004">
    <property type="protein sequence ID" value="SMA45795.1"/>
    <property type="molecule type" value="Genomic_DNA"/>
</dbReference>
<dbReference type="Gene3D" id="2.40.50.1020">
    <property type="entry name" value="LytTr DNA-binding domain"/>
    <property type="match status" value="1"/>
</dbReference>
<dbReference type="Proteomes" id="UP000196573">
    <property type="component" value="Unassembled WGS sequence"/>
</dbReference>
<dbReference type="OrthoDB" id="236568at2"/>
<gene>
    <name evidence="5" type="primary">yehT</name>
    <name evidence="5" type="ORF">EHSB41UT_01996</name>
</gene>
<evidence type="ECO:0000313" key="5">
    <source>
        <dbReference type="EMBL" id="SMA45795.1"/>
    </source>
</evidence>
<dbReference type="Pfam" id="PF04397">
    <property type="entry name" value="LytTR"/>
    <property type="match status" value="1"/>
</dbReference>
<dbReference type="InterPro" id="IPR011006">
    <property type="entry name" value="CheY-like_superfamily"/>
</dbReference>
<feature type="domain" description="Response regulatory" evidence="3">
    <location>
        <begin position="2"/>
        <end position="117"/>
    </location>
</feature>
<dbReference type="SUPFAM" id="SSF52172">
    <property type="entry name" value="CheY-like"/>
    <property type="match status" value="1"/>
</dbReference>
<dbReference type="PANTHER" id="PTHR37299:SF1">
    <property type="entry name" value="STAGE 0 SPORULATION PROTEIN A HOMOLOG"/>
    <property type="match status" value="1"/>
</dbReference>
<keyword evidence="2" id="KW-0597">Phosphoprotein</keyword>
<accession>A0A1X7AJD9</accession>
<evidence type="ECO:0000313" key="6">
    <source>
        <dbReference type="Proteomes" id="UP000196573"/>
    </source>
</evidence>
<organism evidence="5 6">
    <name type="scientific">Parendozoicomonas haliclonae</name>
    <dbReference type="NCBI Taxonomy" id="1960125"/>
    <lineage>
        <taxon>Bacteria</taxon>
        <taxon>Pseudomonadati</taxon>
        <taxon>Pseudomonadota</taxon>
        <taxon>Gammaproteobacteria</taxon>
        <taxon>Oceanospirillales</taxon>
        <taxon>Endozoicomonadaceae</taxon>
        <taxon>Parendozoicomonas</taxon>
    </lineage>
</organism>
<protein>
    <submittedName>
        <fullName evidence="5">Transcriptional regulatory protein YehT</fullName>
    </submittedName>
</protein>
<dbReference type="Pfam" id="PF00072">
    <property type="entry name" value="Response_reg"/>
    <property type="match status" value="1"/>
</dbReference>
<dbReference type="SMART" id="SM00850">
    <property type="entry name" value="LytTR"/>
    <property type="match status" value="1"/>
</dbReference>
<evidence type="ECO:0000256" key="1">
    <source>
        <dbReference type="ARBA" id="ARBA00023012"/>
    </source>
</evidence>
<sequence length="245" mass="27599">MKVLICDDEPLARERTRVMLERIDGVTPLDAEAGDGARALELIEQFSPDAVLLDIRMPGMDGLECANRIAQMDTPPAVIFCTAYNDHALEAFKAQAIDYLLKPIRQNNLEDALLRTQKLTQSQLTALHAKQAEDDSSSHISARTHKGIELIPVDDITMFQADQKYVTVCYNKGEVLIDEPLKSLQERLGESFVRIHRNALVSHRAIQAMQKNDQGSYELRLKNLDEPVTVSRRHVSAVKRLLSQR</sequence>
<evidence type="ECO:0000259" key="4">
    <source>
        <dbReference type="PROSITE" id="PS50930"/>
    </source>
</evidence>
<dbReference type="GO" id="GO:0003677">
    <property type="term" value="F:DNA binding"/>
    <property type="evidence" value="ECO:0007669"/>
    <property type="project" value="InterPro"/>
</dbReference>
<proteinExistence type="predicted"/>